<dbReference type="Proteomes" id="UP000193719">
    <property type="component" value="Unassembled WGS sequence"/>
</dbReference>
<reference evidence="1 2" key="1">
    <citation type="submission" date="2016-08" db="EMBL/GenBank/DDBJ databases">
        <title>Genomes of anaerobic fungi encode conserved fungal cellulosomes for biomass hydrolysis.</title>
        <authorList>
            <consortium name="DOE Joint Genome Institute"/>
            <person name="Haitjema C.H."/>
            <person name="Gilmore S.P."/>
            <person name="Henske J.K."/>
            <person name="Solomon K.V."/>
            <person name="De Groot R."/>
            <person name="Kuo A."/>
            <person name="Mondo S.J."/>
            <person name="Salamov A.A."/>
            <person name="Labutti K."/>
            <person name="Zhao Z."/>
            <person name="Chiniquy J."/>
            <person name="Barry K."/>
            <person name="Brewer H.M."/>
            <person name="Purvine S.O."/>
            <person name="Wright A.T."/>
            <person name="Boxma B."/>
            <person name="Van Alen T."/>
            <person name="Hackstein J.H."/>
            <person name="Baker S.E."/>
            <person name="Grigoriev I.V."/>
            <person name="O'Malley M.A."/>
        </authorList>
    </citation>
    <scope>NUCLEOTIDE SEQUENCE [LARGE SCALE GENOMIC DNA]</scope>
    <source>
        <strain evidence="2">finn</strain>
    </source>
</reference>
<keyword evidence="2" id="KW-1185">Reference proteome</keyword>
<evidence type="ECO:0000313" key="1">
    <source>
        <dbReference type="EMBL" id="ORX43138.1"/>
    </source>
</evidence>
<dbReference type="AlphaFoldDB" id="A0A1Y1UZF5"/>
<protein>
    <submittedName>
        <fullName evidence="1">Uncharacterized protein</fullName>
    </submittedName>
</protein>
<comment type="caution">
    <text evidence="1">The sequence shown here is derived from an EMBL/GenBank/DDBJ whole genome shotgun (WGS) entry which is preliminary data.</text>
</comment>
<name>A0A1Y1UZF5_9FUNG</name>
<accession>A0A1Y1UZF5</accession>
<reference evidence="1 2" key="2">
    <citation type="submission" date="2016-08" db="EMBL/GenBank/DDBJ databases">
        <title>Pervasive Adenine N6-methylation of Active Genes in Fungi.</title>
        <authorList>
            <consortium name="DOE Joint Genome Institute"/>
            <person name="Mondo S.J."/>
            <person name="Dannebaum R.O."/>
            <person name="Kuo R.C."/>
            <person name="Labutti K."/>
            <person name="Haridas S."/>
            <person name="Kuo A."/>
            <person name="Salamov A."/>
            <person name="Ahrendt S.R."/>
            <person name="Lipzen A."/>
            <person name="Sullivan W."/>
            <person name="Andreopoulos W.B."/>
            <person name="Clum A."/>
            <person name="Lindquist E."/>
            <person name="Daum C."/>
            <person name="Ramamoorthy G.K."/>
            <person name="Gryganskyi A."/>
            <person name="Culley D."/>
            <person name="Magnuson J.K."/>
            <person name="James T.Y."/>
            <person name="O'Malley M.A."/>
            <person name="Stajich J.E."/>
            <person name="Spatafora J.W."/>
            <person name="Visel A."/>
            <person name="Grigoriev I.V."/>
        </authorList>
    </citation>
    <scope>NUCLEOTIDE SEQUENCE [LARGE SCALE GENOMIC DNA]</scope>
    <source>
        <strain evidence="2">finn</strain>
    </source>
</reference>
<evidence type="ECO:0000313" key="2">
    <source>
        <dbReference type="Proteomes" id="UP000193719"/>
    </source>
</evidence>
<gene>
    <name evidence="1" type="ORF">BCR36DRAFT_374086</name>
</gene>
<proteinExistence type="predicted"/>
<sequence>MLFENQYNKTTTPSIIKLNSPFLPVSNSIPKTLNMNNGNYNKLNSSWIENIKKANYYRKDSYNNFENEIYTKDETINKECQKSNVILNANNSVTLEEYSKTNKCNCYIPTSILSNLNHSYSPFKNSKMYICDSLNIKNSYSPIHYKINDIYYHKIMNINTNNIQTTIPKYNNNKMDIINNNSSLLNIYDINIHDRTNNTLLNNYMNPINNNYFSCKINDSNLIEEKNNTFKINNQEPTKIKTNNILSTNINNQNTIIKNFDNNNNNVSNYNKQTSQITFLNKNISEKVNQNNKTDSTNISTIKEVSSLNNNNNYDCEKKNSTILPKKDTFILKQDHYKYFVKKKAILKYINNISIY</sequence>
<dbReference type="EMBL" id="MCFH01000055">
    <property type="protein sequence ID" value="ORX43138.1"/>
    <property type="molecule type" value="Genomic_DNA"/>
</dbReference>
<organism evidence="1 2">
    <name type="scientific">Piromyces finnis</name>
    <dbReference type="NCBI Taxonomy" id="1754191"/>
    <lineage>
        <taxon>Eukaryota</taxon>
        <taxon>Fungi</taxon>
        <taxon>Fungi incertae sedis</taxon>
        <taxon>Chytridiomycota</taxon>
        <taxon>Chytridiomycota incertae sedis</taxon>
        <taxon>Neocallimastigomycetes</taxon>
        <taxon>Neocallimastigales</taxon>
        <taxon>Neocallimastigaceae</taxon>
        <taxon>Piromyces</taxon>
    </lineage>
</organism>